<keyword evidence="2" id="KW-1185">Reference proteome</keyword>
<protein>
    <recommendedName>
        <fullName evidence="3">PH domain-containing protein</fullName>
    </recommendedName>
</protein>
<dbReference type="EMBL" id="JANTHZ010000001">
    <property type="protein sequence ID" value="MCS0493638.1"/>
    <property type="molecule type" value="Genomic_DNA"/>
</dbReference>
<comment type="caution">
    <text evidence="1">The sequence shown here is derived from an EMBL/GenBank/DDBJ whole genome shotgun (WGS) entry which is preliminary data.</text>
</comment>
<dbReference type="RefSeq" id="WP_258730590.1">
    <property type="nucleotide sequence ID" value="NZ_JANTHZ010000001.1"/>
</dbReference>
<name>A0A9X2PCK9_9HYPH</name>
<sequence>MMIALVSTTLGAGCILLWFWRRSFVYKVDGDGIYLWSGRFVPWTEVRSVVTRKGYANIEQPVLRLDVVLERGRGMVLPNWLENGTQVIEAVRAGMRDAMPPERKVRVQYVQRRQ</sequence>
<evidence type="ECO:0008006" key="3">
    <source>
        <dbReference type="Google" id="ProtNLM"/>
    </source>
</evidence>
<gene>
    <name evidence="1" type="ORF">NVS89_00915</name>
</gene>
<evidence type="ECO:0000313" key="1">
    <source>
        <dbReference type="EMBL" id="MCS0493638.1"/>
    </source>
</evidence>
<dbReference type="Proteomes" id="UP001151088">
    <property type="component" value="Unassembled WGS sequence"/>
</dbReference>
<organism evidence="1 2">
    <name type="scientific">Ancylobacter mangrovi</name>
    <dbReference type="NCBI Taxonomy" id="2972472"/>
    <lineage>
        <taxon>Bacteria</taxon>
        <taxon>Pseudomonadati</taxon>
        <taxon>Pseudomonadota</taxon>
        <taxon>Alphaproteobacteria</taxon>
        <taxon>Hyphomicrobiales</taxon>
        <taxon>Xanthobacteraceae</taxon>
        <taxon>Ancylobacter</taxon>
    </lineage>
</organism>
<evidence type="ECO:0000313" key="2">
    <source>
        <dbReference type="Proteomes" id="UP001151088"/>
    </source>
</evidence>
<proteinExistence type="predicted"/>
<accession>A0A9X2PCK9</accession>
<reference evidence="1" key="1">
    <citation type="submission" date="2022-08" db="EMBL/GenBank/DDBJ databases">
        <authorList>
            <person name="Li F."/>
        </authorList>
    </citation>
    <scope>NUCLEOTIDE SEQUENCE</scope>
    <source>
        <strain evidence="1">MQZ15Z-1</strain>
    </source>
</reference>
<dbReference type="AlphaFoldDB" id="A0A9X2PCK9"/>